<keyword evidence="7" id="KW-0408">Iron</keyword>
<keyword evidence="9" id="KW-0472">Membrane</keyword>
<name>A0ABD3LAC5_EUCGL</name>
<dbReference type="PANTHER" id="PTHR47943:SF9">
    <property type="entry name" value="CYTOCHROME P450"/>
    <property type="match status" value="1"/>
</dbReference>
<gene>
    <name evidence="10" type="ORF">ACJRO7_009920</name>
</gene>
<comment type="caution">
    <text evidence="10">The sequence shown here is derived from an EMBL/GenBank/DDBJ whole genome shotgun (WGS) entry which is preliminary data.</text>
</comment>
<keyword evidence="5" id="KW-0479">Metal-binding</keyword>
<comment type="similarity">
    <text evidence="3">Belongs to the cytochrome P450 family.</text>
</comment>
<dbReference type="EMBL" id="JBJKBG010000002">
    <property type="protein sequence ID" value="KAL3748758.1"/>
    <property type="molecule type" value="Genomic_DNA"/>
</dbReference>
<evidence type="ECO:0008006" key="12">
    <source>
        <dbReference type="Google" id="ProtNLM"/>
    </source>
</evidence>
<dbReference type="Proteomes" id="UP001634007">
    <property type="component" value="Unassembled WGS sequence"/>
</dbReference>
<dbReference type="PANTHER" id="PTHR47943">
    <property type="entry name" value="CYTOCHROME P450 93A3-LIKE"/>
    <property type="match status" value="1"/>
</dbReference>
<dbReference type="AlphaFoldDB" id="A0ABD3LAC5"/>
<evidence type="ECO:0000256" key="2">
    <source>
        <dbReference type="ARBA" id="ARBA00004370"/>
    </source>
</evidence>
<comment type="cofactor">
    <cofactor evidence="1">
        <name>heme</name>
        <dbReference type="ChEBI" id="CHEBI:30413"/>
    </cofactor>
</comment>
<sequence length="416" mass="46984">MDSLALAILLSLLFTALLLRSDWNRRWRLPPSPPLLPIIGNLHLLGDLPHRGLCRLSAWYGSIMSLHLGLVSTVVISSPKAARSFLGTHDSVFGSRPRSPEAKLDFYATKGLVFTEHGPYWRSVRKLFNGMRREEAGLLVASLEDMACRMILGRSTDGEHDLRQQESPELSTWPLYVPFLRPLDLQAVRRTVDKLLEKIIDDHVRDAAHHDNKHQQDFIDILLSNDEPFRNQTKFIDPCEEKYIIDQTNIEAIILDMIPGSFETSLTSIDWAFSELMRNPQVMVCLQEELETVVGLTRMVEDWTTTSSPRIHGGCVINKCFISKKSRIIMNIWAIGGDPSRFADNGIDVKGHHFKLLPFGSGHKGLKLVLAQLAHCFNWELSEGMVPSDMDMSEGFSLSVPRANHLLVVPTHRPLV</sequence>
<comment type="subcellular location">
    <subcellularLocation>
        <location evidence="2">Membrane</location>
    </subcellularLocation>
</comment>
<keyword evidence="6" id="KW-0560">Oxidoreductase</keyword>
<dbReference type="Pfam" id="PF00067">
    <property type="entry name" value="p450"/>
    <property type="match status" value="2"/>
</dbReference>
<dbReference type="GO" id="GO:0016020">
    <property type="term" value="C:membrane"/>
    <property type="evidence" value="ECO:0007669"/>
    <property type="project" value="UniProtKB-SubCell"/>
</dbReference>
<evidence type="ECO:0000256" key="5">
    <source>
        <dbReference type="ARBA" id="ARBA00022723"/>
    </source>
</evidence>
<evidence type="ECO:0000313" key="11">
    <source>
        <dbReference type="Proteomes" id="UP001634007"/>
    </source>
</evidence>
<evidence type="ECO:0000256" key="1">
    <source>
        <dbReference type="ARBA" id="ARBA00001971"/>
    </source>
</evidence>
<keyword evidence="8" id="KW-0503">Monooxygenase</keyword>
<evidence type="ECO:0000256" key="7">
    <source>
        <dbReference type="ARBA" id="ARBA00023004"/>
    </source>
</evidence>
<dbReference type="SUPFAM" id="SSF48264">
    <property type="entry name" value="Cytochrome P450"/>
    <property type="match status" value="1"/>
</dbReference>
<reference evidence="10 11" key="1">
    <citation type="submission" date="2024-11" db="EMBL/GenBank/DDBJ databases">
        <title>Chromosome-level genome assembly of Eucalyptus globulus Labill. provides insights into its genome evolution.</title>
        <authorList>
            <person name="Li X."/>
        </authorList>
    </citation>
    <scope>NUCLEOTIDE SEQUENCE [LARGE SCALE GENOMIC DNA]</scope>
    <source>
        <strain evidence="10">CL2024</strain>
        <tissue evidence="10">Fresh tender leaves</tissue>
    </source>
</reference>
<evidence type="ECO:0000256" key="8">
    <source>
        <dbReference type="ARBA" id="ARBA00023033"/>
    </source>
</evidence>
<dbReference type="Gene3D" id="1.10.630.10">
    <property type="entry name" value="Cytochrome P450"/>
    <property type="match status" value="1"/>
</dbReference>
<proteinExistence type="inferred from homology"/>
<dbReference type="InterPro" id="IPR002401">
    <property type="entry name" value="Cyt_P450_E_grp-I"/>
</dbReference>
<dbReference type="GO" id="GO:0004497">
    <property type="term" value="F:monooxygenase activity"/>
    <property type="evidence" value="ECO:0007669"/>
    <property type="project" value="UniProtKB-KW"/>
</dbReference>
<keyword evidence="11" id="KW-1185">Reference proteome</keyword>
<evidence type="ECO:0000313" key="10">
    <source>
        <dbReference type="EMBL" id="KAL3748758.1"/>
    </source>
</evidence>
<protein>
    <recommendedName>
        <fullName evidence="12">Cytochrome P450</fullName>
    </recommendedName>
</protein>
<evidence type="ECO:0000256" key="9">
    <source>
        <dbReference type="ARBA" id="ARBA00023136"/>
    </source>
</evidence>
<dbReference type="PRINTS" id="PR00463">
    <property type="entry name" value="EP450I"/>
</dbReference>
<accession>A0ABD3LAC5</accession>
<dbReference type="InterPro" id="IPR001128">
    <property type="entry name" value="Cyt_P450"/>
</dbReference>
<keyword evidence="4" id="KW-0349">Heme</keyword>
<organism evidence="10 11">
    <name type="scientific">Eucalyptus globulus</name>
    <name type="common">Tasmanian blue gum</name>
    <dbReference type="NCBI Taxonomy" id="34317"/>
    <lineage>
        <taxon>Eukaryota</taxon>
        <taxon>Viridiplantae</taxon>
        <taxon>Streptophyta</taxon>
        <taxon>Embryophyta</taxon>
        <taxon>Tracheophyta</taxon>
        <taxon>Spermatophyta</taxon>
        <taxon>Magnoliopsida</taxon>
        <taxon>eudicotyledons</taxon>
        <taxon>Gunneridae</taxon>
        <taxon>Pentapetalae</taxon>
        <taxon>rosids</taxon>
        <taxon>malvids</taxon>
        <taxon>Myrtales</taxon>
        <taxon>Myrtaceae</taxon>
        <taxon>Myrtoideae</taxon>
        <taxon>Eucalypteae</taxon>
        <taxon>Eucalyptus</taxon>
    </lineage>
</organism>
<evidence type="ECO:0000256" key="3">
    <source>
        <dbReference type="ARBA" id="ARBA00010617"/>
    </source>
</evidence>
<dbReference type="GO" id="GO:0046872">
    <property type="term" value="F:metal ion binding"/>
    <property type="evidence" value="ECO:0007669"/>
    <property type="project" value="UniProtKB-KW"/>
</dbReference>
<evidence type="ECO:0000256" key="4">
    <source>
        <dbReference type="ARBA" id="ARBA00022617"/>
    </source>
</evidence>
<evidence type="ECO:0000256" key="6">
    <source>
        <dbReference type="ARBA" id="ARBA00023002"/>
    </source>
</evidence>
<dbReference type="InterPro" id="IPR036396">
    <property type="entry name" value="Cyt_P450_sf"/>
</dbReference>